<protein>
    <submittedName>
        <fullName evidence="2">Uncharacterized protein</fullName>
    </submittedName>
</protein>
<accession>A0A6S6UF59</accession>
<organism evidence="2">
    <name type="scientific">uncultured Aureispira sp</name>
    <dbReference type="NCBI Taxonomy" id="1331704"/>
    <lineage>
        <taxon>Bacteria</taxon>
        <taxon>Pseudomonadati</taxon>
        <taxon>Bacteroidota</taxon>
        <taxon>Saprospiria</taxon>
        <taxon>Saprospirales</taxon>
        <taxon>Saprospiraceae</taxon>
        <taxon>Aureispira</taxon>
        <taxon>environmental samples</taxon>
    </lineage>
</organism>
<evidence type="ECO:0000256" key="1">
    <source>
        <dbReference type="SAM" id="SignalP"/>
    </source>
</evidence>
<dbReference type="EMBL" id="CACVAQ010000382">
    <property type="protein sequence ID" value="CAA6826476.1"/>
    <property type="molecule type" value="Genomic_DNA"/>
</dbReference>
<reference evidence="2" key="1">
    <citation type="submission" date="2020-01" db="EMBL/GenBank/DDBJ databases">
        <authorList>
            <person name="Meier V. D."/>
            <person name="Meier V D."/>
        </authorList>
    </citation>
    <scope>NUCLEOTIDE SEQUENCE</scope>
    <source>
        <strain evidence="2">HLG_WM_MAG_10</strain>
    </source>
</reference>
<feature type="signal peptide" evidence="1">
    <location>
        <begin position="1"/>
        <end position="20"/>
    </location>
</feature>
<keyword evidence="1" id="KW-0732">Signal</keyword>
<proteinExistence type="predicted"/>
<evidence type="ECO:0000313" key="2">
    <source>
        <dbReference type="EMBL" id="CAA6826476.1"/>
    </source>
</evidence>
<feature type="chain" id="PRO_5028326717" evidence="1">
    <location>
        <begin position="21"/>
        <end position="383"/>
    </location>
</feature>
<dbReference type="AlphaFoldDB" id="A0A6S6UF59"/>
<sequence length="383" mass="44648">MKNNIFVLILIISAVLSVQAQNATLEKVYSVVKVQYEPSWYIEQHELWQKELEKNPKNADGWLSYYTTTRMVKVLAEDKETREKWFKKMASIVEAMKPHIKGTYEYYYIQGYHEMDRVKGIEHIFEAYKIDPTRPDVYDELVTHYELKRNKDKLKEVCTNWKASGDLSPTLLTWNYNMLVSTQKNAILITFGDNDTYPSWVLQYAEGIRTDVTVINSSLVLLEDYRNALFEELNIPKIEGEVTSQKMIIDHIIKHKGERPLYTAIIGNHRALGLSEHLFNVGLAMLYCEEEANTTSYLVKNFEKHILLDHLTCAVHVEAFPSAVDRYNLLYVPGMMMLYKHYILTEELSKQAKIKALILKISKGNQQEDAIQKQLEHCEKMAY</sequence>
<gene>
    <name evidence="2" type="ORF">HELGO_WM20790</name>
</gene>
<name>A0A6S6UF59_9BACT</name>